<evidence type="ECO:0000256" key="1">
    <source>
        <dbReference type="ARBA" id="ARBA00005417"/>
    </source>
</evidence>
<dbReference type="AlphaFoldDB" id="A0A374P7T7"/>
<organism evidence="6 7">
    <name type="scientific">Hungatella hathewayi</name>
    <dbReference type="NCBI Taxonomy" id="154046"/>
    <lineage>
        <taxon>Bacteria</taxon>
        <taxon>Bacillati</taxon>
        <taxon>Bacillota</taxon>
        <taxon>Clostridia</taxon>
        <taxon>Lachnospirales</taxon>
        <taxon>Lachnospiraceae</taxon>
        <taxon>Hungatella</taxon>
    </lineage>
</organism>
<dbReference type="GO" id="GO:0005524">
    <property type="term" value="F:ATP binding"/>
    <property type="evidence" value="ECO:0007669"/>
    <property type="project" value="UniProtKB-KW"/>
</dbReference>
<accession>A0A374P7T7</accession>
<keyword evidence="4 6" id="KW-0067">ATP-binding</keyword>
<dbReference type="PROSITE" id="PS00211">
    <property type="entry name" value="ABC_TRANSPORTER_1"/>
    <property type="match status" value="1"/>
</dbReference>
<dbReference type="SMART" id="SM00382">
    <property type="entry name" value="AAA"/>
    <property type="match status" value="1"/>
</dbReference>
<proteinExistence type="inferred from homology"/>
<evidence type="ECO:0000256" key="3">
    <source>
        <dbReference type="ARBA" id="ARBA00022741"/>
    </source>
</evidence>
<comment type="similarity">
    <text evidence="1">Belongs to the ABC transporter superfamily.</text>
</comment>
<dbReference type="PROSITE" id="PS50893">
    <property type="entry name" value="ABC_TRANSPORTER_2"/>
    <property type="match status" value="1"/>
</dbReference>
<protein>
    <submittedName>
        <fullName evidence="6">ATP-binding cassette domain-containing protein</fullName>
    </submittedName>
</protein>
<comment type="caution">
    <text evidence="6">The sequence shown here is derived from an EMBL/GenBank/DDBJ whole genome shotgun (WGS) entry which is preliminary data.</text>
</comment>
<sequence length="347" mass="38879">MGAETEITEELLRLSWEEILRRYPYAGDFFLAQGLKGLHHTGQPLLADIMGLNEDTLEDIGISKQELKEHFLEFLSRMEKLKRKQSSISTITILGGRRKDGTPETLNLTIRKGDVLAIVGPTGSGKSRLLADIECLAQKDTQTGRTVLIDGRPPVSAERFSIENKLIAQLSQNMNFVMDLPVMEFLKFHGESRMVNRIEETAGEIFDQANELAGEPFGENTPLTQLSGGQSRALMIADTAMLSSSPVVLIDEIENAGVDRKKALELLVREEKMVLMSTHDPLLALMGDRRLVIENGGVKAVIETSDRERSNLYELERIDRRMQELRNQIRTGSRVEYPVAGFFHLEG</sequence>
<evidence type="ECO:0000256" key="2">
    <source>
        <dbReference type="ARBA" id="ARBA00022448"/>
    </source>
</evidence>
<feature type="domain" description="ABC transporter" evidence="5">
    <location>
        <begin position="88"/>
        <end position="320"/>
    </location>
</feature>
<keyword evidence="3" id="KW-0547">Nucleotide-binding</keyword>
<evidence type="ECO:0000256" key="4">
    <source>
        <dbReference type="ARBA" id="ARBA00022840"/>
    </source>
</evidence>
<dbReference type="EMBL" id="QSON01000005">
    <property type="protein sequence ID" value="RGJ04834.1"/>
    <property type="molecule type" value="Genomic_DNA"/>
</dbReference>
<reference evidence="6 7" key="1">
    <citation type="submission" date="2018-08" db="EMBL/GenBank/DDBJ databases">
        <title>A genome reference for cultivated species of the human gut microbiota.</title>
        <authorList>
            <person name="Zou Y."/>
            <person name="Xue W."/>
            <person name="Luo G."/>
        </authorList>
    </citation>
    <scope>NUCLEOTIDE SEQUENCE [LARGE SCALE GENOMIC DNA]</scope>
    <source>
        <strain evidence="6 7">TM09-12</strain>
    </source>
</reference>
<evidence type="ECO:0000313" key="7">
    <source>
        <dbReference type="Proteomes" id="UP000263014"/>
    </source>
</evidence>
<dbReference type="InterPro" id="IPR017871">
    <property type="entry name" value="ABC_transporter-like_CS"/>
</dbReference>
<dbReference type="Gene3D" id="3.40.50.300">
    <property type="entry name" value="P-loop containing nucleotide triphosphate hydrolases"/>
    <property type="match status" value="1"/>
</dbReference>
<dbReference type="Pfam" id="PF00005">
    <property type="entry name" value="ABC_tran"/>
    <property type="match status" value="1"/>
</dbReference>
<dbReference type="PANTHER" id="PTHR43117">
    <property type="entry name" value="OSMOPROTECTANT IMPORT ATP-BINDING PROTEIN OSMV"/>
    <property type="match status" value="1"/>
</dbReference>
<dbReference type="InterPro" id="IPR027417">
    <property type="entry name" value="P-loop_NTPase"/>
</dbReference>
<dbReference type="SUPFAM" id="SSF52540">
    <property type="entry name" value="P-loop containing nucleoside triphosphate hydrolases"/>
    <property type="match status" value="1"/>
</dbReference>
<evidence type="ECO:0000313" key="6">
    <source>
        <dbReference type="EMBL" id="RGJ04834.1"/>
    </source>
</evidence>
<keyword evidence="2" id="KW-0813">Transport</keyword>
<evidence type="ECO:0000259" key="5">
    <source>
        <dbReference type="PROSITE" id="PS50893"/>
    </source>
</evidence>
<dbReference type="InterPro" id="IPR003593">
    <property type="entry name" value="AAA+_ATPase"/>
</dbReference>
<dbReference type="RefSeq" id="WP_117632143.1">
    <property type="nucleotide sequence ID" value="NZ_CACRUH010000011.1"/>
</dbReference>
<dbReference type="InterPro" id="IPR003439">
    <property type="entry name" value="ABC_transporter-like_ATP-bd"/>
</dbReference>
<dbReference type="PANTHER" id="PTHR43117:SF4">
    <property type="entry name" value="OSMOPROTECTANT IMPORT ATP-BINDING PROTEIN OSMV"/>
    <property type="match status" value="1"/>
</dbReference>
<gene>
    <name evidence="6" type="ORF">DXD79_13065</name>
</gene>
<name>A0A374P7T7_9FIRM</name>
<dbReference type="Proteomes" id="UP000263014">
    <property type="component" value="Unassembled WGS sequence"/>
</dbReference>
<dbReference type="GO" id="GO:0016887">
    <property type="term" value="F:ATP hydrolysis activity"/>
    <property type="evidence" value="ECO:0007669"/>
    <property type="project" value="InterPro"/>
</dbReference>